<evidence type="ECO:0000313" key="3">
    <source>
        <dbReference type="EMBL" id="KAJ6951681.1"/>
    </source>
</evidence>
<protein>
    <recommendedName>
        <fullName evidence="2">DUF7903 domain-containing protein</fullName>
    </recommendedName>
</protein>
<reference evidence="3" key="1">
    <citation type="journal article" date="2023" name="Mol. Ecol. Resour.">
        <title>Chromosome-level genome assembly of a triploid poplar Populus alba 'Berolinensis'.</title>
        <authorList>
            <person name="Chen S."/>
            <person name="Yu Y."/>
            <person name="Wang X."/>
            <person name="Wang S."/>
            <person name="Zhang T."/>
            <person name="Zhou Y."/>
            <person name="He R."/>
            <person name="Meng N."/>
            <person name="Wang Y."/>
            <person name="Liu W."/>
            <person name="Liu Z."/>
            <person name="Liu J."/>
            <person name="Guo Q."/>
            <person name="Huang H."/>
            <person name="Sederoff R.R."/>
            <person name="Wang G."/>
            <person name="Qu G."/>
            <person name="Chen S."/>
        </authorList>
    </citation>
    <scope>NUCLEOTIDE SEQUENCE</scope>
    <source>
        <strain evidence="3">SC-2020</strain>
    </source>
</reference>
<organism evidence="3 4">
    <name type="scientific">Populus alba x Populus x berolinensis</name>
    <dbReference type="NCBI Taxonomy" id="444605"/>
    <lineage>
        <taxon>Eukaryota</taxon>
        <taxon>Viridiplantae</taxon>
        <taxon>Streptophyta</taxon>
        <taxon>Embryophyta</taxon>
        <taxon>Tracheophyta</taxon>
        <taxon>Spermatophyta</taxon>
        <taxon>Magnoliopsida</taxon>
        <taxon>eudicotyledons</taxon>
        <taxon>Gunneridae</taxon>
        <taxon>Pentapetalae</taxon>
        <taxon>rosids</taxon>
        <taxon>fabids</taxon>
        <taxon>Malpighiales</taxon>
        <taxon>Salicaceae</taxon>
        <taxon>Saliceae</taxon>
        <taxon>Populus</taxon>
    </lineage>
</organism>
<dbReference type="Pfam" id="PF25475">
    <property type="entry name" value="DUF7903"/>
    <property type="match status" value="4"/>
</dbReference>
<dbReference type="PANTHER" id="PTHR35481">
    <property type="entry name" value="DNA-DIRECTED RNA POLYMERASE SUBUNIT ALPHA"/>
    <property type="match status" value="1"/>
</dbReference>
<feature type="region of interest" description="Disordered" evidence="1">
    <location>
        <begin position="1"/>
        <end position="25"/>
    </location>
</feature>
<feature type="domain" description="DUF7903" evidence="2">
    <location>
        <begin position="222"/>
        <end position="298"/>
    </location>
</feature>
<dbReference type="Proteomes" id="UP001164929">
    <property type="component" value="Chromosome 19"/>
</dbReference>
<feature type="compositionally biased region" description="Basic residues" evidence="1">
    <location>
        <begin position="1"/>
        <end position="13"/>
    </location>
</feature>
<evidence type="ECO:0000256" key="1">
    <source>
        <dbReference type="SAM" id="MobiDB-lite"/>
    </source>
</evidence>
<dbReference type="AlphaFoldDB" id="A0AAD6L7H0"/>
<gene>
    <name evidence="3" type="ORF">NC653_040971</name>
</gene>
<sequence>MAYIPPHKRHSKDVRRASPIPETLQPQFQRNMNLRASTSRKTKSGKIVDADTTIYKWFAVGVDEDGQFPPYIHLEPISFEYIERKTGEKPLVLVNSILTEEDSKLERTCSRSPWEIIAENVQQELLSSFEILRNEMDDQGSEKIKPELVARLGKIAFRGNYLMGLESVNKIQVEEAILRQLTRSLYTNIPSSYMENIIDGVVPVIGVDFEEEKDVYHVKVKKLNKVRQLVIDVSCLDKNLDLRLMLCTSRILTSLTDEEMNSLRDLINSAVLDSDMKGGLRWPLGEEASSGGRYSVIGEPGAESDSISKMLEDSLRLIWDNQATTFPVNLMAYIPPHKRHSKDVISATPIPETLQPQFQRNMNSRASTSRKKKSGKIVDEDTTIYKWFAVGVDEDGQFPPCIHLEPISFEYIERKTGEKPLVLVNSIVTEEDSKLERTCSRSPWEIIAENVQQELLSSFEILRNEMDDQGSEKIKPELVARMGKIAFRGRHSMGLESVNKMQVEEAILRQLNRSLYTDIPSSYMENIIDGVVPAIGIDFEEEKDVYTVKLSDNTRPDATVLCKCIVLEDKKLHLYKAGFVLPRVLSSHVKLNKVRQLVIDVSCLDKNLDLRLMLCTSRILTSLTDEEMNSLRDLINSAVLDSDMKGGLRWPQGEEASSGARYSVIGVSHTVTKAYKSSSFRLIARNVDGYDFKTGTRETFGEIYLKLKRIERGAESDSISKMLEDSLRLIWDKFLCCERATVARSTSVFNSQDEEMNSLRGLINSAVLDSDMKGGLRWPLGEEASSGGRYSVIGVTHTVTKAYKSSSFRLTTRDADGYDFKTGPRETFGEIYLKLKRIERGAESDSISKMLEDSLRLIWEKFLCCERFLT</sequence>
<feature type="domain" description="DUF7903" evidence="2">
    <location>
        <begin position="372"/>
        <end position="734"/>
    </location>
</feature>
<feature type="domain" description="DUF7903" evidence="2">
    <location>
        <begin position="748"/>
        <end position="862"/>
    </location>
</feature>
<evidence type="ECO:0000259" key="2">
    <source>
        <dbReference type="Pfam" id="PF25475"/>
    </source>
</evidence>
<comment type="caution">
    <text evidence="3">The sequence shown here is derived from an EMBL/GenBank/DDBJ whole genome shotgun (WGS) entry which is preliminary data.</text>
</comment>
<dbReference type="InterPro" id="IPR057225">
    <property type="entry name" value="DUF7903"/>
</dbReference>
<name>A0AAD6L7H0_9ROSI</name>
<feature type="domain" description="DUF7903" evidence="2">
    <location>
        <begin position="42"/>
        <end position="220"/>
    </location>
</feature>
<dbReference type="PANTHER" id="PTHR35481:SF1">
    <property type="entry name" value="DNA-DIRECTED RNA POLYMERASE SUBUNIT ALPHA"/>
    <property type="match status" value="1"/>
</dbReference>
<evidence type="ECO:0000313" key="4">
    <source>
        <dbReference type="Proteomes" id="UP001164929"/>
    </source>
</evidence>
<accession>A0AAD6L7H0</accession>
<proteinExistence type="predicted"/>
<dbReference type="EMBL" id="JAQIZT010000019">
    <property type="protein sequence ID" value="KAJ6951681.1"/>
    <property type="molecule type" value="Genomic_DNA"/>
</dbReference>
<keyword evidence="4" id="KW-1185">Reference proteome</keyword>